<evidence type="ECO:0000256" key="7">
    <source>
        <dbReference type="RuleBase" id="RU003567"/>
    </source>
</evidence>
<keyword evidence="3" id="KW-0378">Hydrolase</keyword>
<dbReference type="GO" id="GO:0009840">
    <property type="term" value="C:chloroplastic endopeptidase Clp complex"/>
    <property type="evidence" value="ECO:0007669"/>
    <property type="project" value="UniProtKB-ARBA"/>
</dbReference>
<reference evidence="8 9" key="1">
    <citation type="submission" date="2023-10" db="EMBL/GenBank/DDBJ databases">
        <authorList>
            <person name="Maclean D."/>
            <person name="Macfadyen A."/>
        </authorList>
    </citation>
    <scope>NUCLEOTIDE SEQUENCE [LARGE SCALE GENOMIC DNA]</scope>
</reference>
<dbReference type="GO" id="GO:0006515">
    <property type="term" value="P:protein quality control for misfolded or incompletely synthesized proteins"/>
    <property type="evidence" value="ECO:0007669"/>
    <property type="project" value="TreeGrafter"/>
</dbReference>
<evidence type="ECO:0000256" key="3">
    <source>
        <dbReference type="ARBA" id="ARBA00022801"/>
    </source>
</evidence>
<keyword evidence="2 8" id="KW-0645">Protease</keyword>
<protein>
    <recommendedName>
        <fullName evidence="7">ATP-dependent Clp protease proteolytic subunit</fullName>
    </recommendedName>
</protein>
<sequence length="218" mass="24526">MALFRRATSLLRPLQSRGYALIPMVIENTSRGERSFDIYSRLLRERIVMLNGPIDDHMSNLIIAQMLYLESENPETPISLYINSPGGAVTAGLAMYDTMQYIRNPISTLCCGQAASMASLLLAAGEKGHRQSLPNSRIMMHQPSGGYQGQAVDIRIHAEEMRRMANRLYEIYSKHTGQPADVIEKTLDRDRYQSPEEAMAFGLVDEVIERRPEPPPNT</sequence>
<dbReference type="GO" id="GO:0051117">
    <property type="term" value="F:ATPase binding"/>
    <property type="evidence" value="ECO:0007669"/>
    <property type="project" value="TreeGrafter"/>
</dbReference>
<dbReference type="PROSITE" id="PS00382">
    <property type="entry name" value="CLP_PROTEASE_HIS"/>
    <property type="match status" value="1"/>
</dbReference>
<dbReference type="HAMAP" id="MF_00444">
    <property type="entry name" value="ClpP"/>
    <property type="match status" value="1"/>
</dbReference>
<dbReference type="PANTHER" id="PTHR10381">
    <property type="entry name" value="ATP-DEPENDENT CLP PROTEASE PROTEOLYTIC SUBUNIT"/>
    <property type="match status" value="1"/>
</dbReference>
<dbReference type="Gene3D" id="3.90.226.10">
    <property type="entry name" value="2-enoyl-CoA Hydratase, Chain A, domain 1"/>
    <property type="match status" value="1"/>
</dbReference>
<keyword evidence="4" id="KW-0720">Serine protease</keyword>
<evidence type="ECO:0000313" key="9">
    <source>
        <dbReference type="Proteomes" id="UP001314263"/>
    </source>
</evidence>
<comment type="caution">
    <text evidence="8">The sequence shown here is derived from an EMBL/GenBank/DDBJ whole genome shotgun (WGS) entry which is preliminary data.</text>
</comment>
<evidence type="ECO:0000256" key="2">
    <source>
        <dbReference type="ARBA" id="ARBA00022670"/>
    </source>
</evidence>
<dbReference type="AlphaFoldDB" id="A0AAV1I839"/>
<dbReference type="Proteomes" id="UP001314263">
    <property type="component" value="Unassembled WGS sequence"/>
</dbReference>
<dbReference type="NCBIfam" id="NF009205">
    <property type="entry name" value="PRK12553.1"/>
    <property type="match status" value="1"/>
</dbReference>
<evidence type="ECO:0000256" key="6">
    <source>
        <dbReference type="PROSITE-ProRule" id="PRU10086"/>
    </source>
</evidence>
<dbReference type="InterPro" id="IPR023562">
    <property type="entry name" value="ClpP/TepA"/>
</dbReference>
<keyword evidence="9" id="KW-1185">Reference proteome</keyword>
<dbReference type="NCBIfam" id="NF001368">
    <property type="entry name" value="PRK00277.1"/>
    <property type="match status" value="1"/>
</dbReference>
<dbReference type="PRINTS" id="PR00127">
    <property type="entry name" value="CLPPROTEASEP"/>
</dbReference>
<evidence type="ECO:0000256" key="1">
    <source>
        <dbReference type="ARBA" id="ARBA00007039"/>
    </source>
</evidence>
<dbReference type="FunFam" id="3.90.226.10:FF:000001">
    <property type="entry name" value="ATP-dependent Clp protease proteolytic subunit"/>
    <property type="match status" value="1"/>
</dbReference>
<gene>
    <name evidence="8" type="primary">CLPP2</name>
    <name evidence="8" type="ORF">CVIRNUC_005297</name>
</gene>
<comment type="similarity">
    <text evidence="1 7">Belongs to the peptidase S14 family.</text>
</comment>
<dbReference type="SUPFAM" id="SSF52096">
    <property type="entry name" value="ClpP/crotonase"/>
    <property type="match status" value="1"/>
</dbReference>
<name>A0AAV1I839_9CHLO</name>
<dbReference type="PANTHER" id="PTHR10381:SF11">
    <property type="entry name" value="ATP-DEPENDENT CLP PROTEASE PROTEOLYTIC SUBUNIT, MITOCHONDRIAL"/>
    <property type="match status" value="1"/>
</dbReference>
<evidence type="ECO:0000256" key="4">
    <source>
        <dbReference type="ARBA" id="ARBA00022825"/>
    </source>
</evidence>
<accession>A0AAV1I839</accession>
<dbReference type="InterPro" id="IPR029045">
    <property type="entry name" value="ClpP/crotonase-like_dom_sf"/>
</dbReference>
<comment type="catalytic activity">
    <reaction evidence="5 6">
        <text>Hydrolysis of proteins to small peptides in the presence of ATP and magnesium. alpha-casein is the usual test substrate. In the absence of ATP, only oligopeptides shorter than five residues are hydrolyzed (such as succinyl-Leu-Tyr-|-NHMec, and Leu-Tyr-Leu-|-Tyr-Trp, in which cleavage of the -Tyr-|-Leu- and -Tyr-|-Trp bonds also occurs).</text>
        <dbReference type="EC" id="3.4.21.92"/>
    </reaction>
</comment>
<evidence type="ECO:0000313" key="8">
    <source>
        <dbReference type="EMBL" id="CAK0781147.1"/>
    </source>
</evidence>
<dbReference type="Pfam" id="PF00574">
    <property type="entry name" value="CLP_protease"/>
    <property type="match status" value="1"/>
</dbReference>
<dbReference type="InterPro" id="IPR001907">
    <property type="entry name" value="ClpP"/>
</dbReference>
<dbReference type="EMBL" id="CAUYUE010000006">
    <property type="protein sequence ID" value="CAK0781147.1"/>
    <property type="molecule type" value="Genomic_DNA"/>
</dbReference>
<evidence type="ECO:0000256" key="5">
    <source>
        <dbReference type="ARBA" id="ARBA00034021"/>
    </source>
</evidence>
<dbReference type="CDD" id="cd07017">
    <property type="entry name" value="S14_ClpP_2"/>
    <property type="match status" value="1"/>
</dbReference>
<dbReference type="GO" id="GO:0004176">
    <property type="term" value="F:ATP-dependent peptidase activity"/>
    <property type="evidence" value="ECO:0007669"/>
    <property type="project" value="InterPro"/>
</dbReference>
<dbReference type="GO" id="GO:0004252">
    <property type="term" value="F:serine-type endopeptidase activity"/>
    <property type="evidence" value="ECO:0007669"/>
    <property type="project" value="UniProtKB-EC"/>
</dbReference>
<organism evidence="8 9">
    <name type="scientific">Coccomyxa viridis</name>
    <dbReference type="NCBI Taxonomy" id="1274662"/>
    <lineage>
        <taxon>Eukaryota</taxon>
        <taxon>Viridiplantae</taxon>
        <taxon>Chlorophyta</taxon>
        <taxon>core chlorophytes</taxon>
        <taxon>Trebouxiophyceae</taxon>
        <taxon>Trebouxiophyceae incertae sedis</taxon>
        <taxon>Coccomyxaceae</taxon>
        <taxon>Coccomyxa</taxon>
    </lineage>
</organism>
<proteinExistence type="inferred from homology"/>
<dbReference type="InterPro" id="IPR033135">
    <property type="entry name" value="ClpP_His_AS"/>
</dbReference>
<dbReference type="GO" id="GO:0009534">
    <property type="term" value="C:chloroplast thylakoid"/>
    <property type="evidence" value="ECO:0007669"/>
    <property type="project" value="UniProtKB-ARBA"/>
</dbReference>
<feature type="active site" evidence="6">
    <location>
        <position position="141"/>
    </location>
</feature>